<dbReference type="Gene3D" id="3.40.630.30">
    <property type="match status" value="1"/>
</dbReference>
<evidence type="ECO:0000256" key="1">
    <source>
        <dbReference type="ARBA" id="ARBA00022723"/>
    </source>
</evidence>
<feature type="domain" description="Toprim" evidence="9">
    <location>
        <begin position="221"/>
        <end position="316"/>
    </location>
</feature>
<dbReference type="Pfam" id="PF13302">
    <property type="entry name" value="Acetyltransf_3"/>
    <property type="match status" value="1"/>
</dbReference>
<keyword evidence="3 7" id="KW-0863">Zinc-finger</keyword>
<sequence>MRPVIHPAAGLPVGPLDDGVPAQHPGRPRLDGRFVTLVPLDPAAHGDDLFVASQGPDREALWLYLNAGPFPERAAFDAYLASVAGRDEPVTLAIVDNATGRAVGHLALMRIKPAHKVIEVGSILYTAALARKPGGTEAIFLVARLVFETLGFVRFEWKCNALNAPARRAALHLVKKRDLVMAPLAAALQAAMDTITVCRVCGNLDSKNPCTVCSDPRRDPSTIVVVADVADLWALERAKAVNARYHVLGGTLSPLDGVGPDDLAIASLVTRAHDPAIGEVILALDATVDGQTTAHYVTELLADANVKVTGLAHGVPVGGELDYLDEGTLTQAIRSRTTMG</sequence>
<evidence type="ECO:0000256" key="3">
    <source>
        <dbReference type="ARBA" id="ARBA00022771"/>
    </source>
</evidence>
<dbReference type="GO" id="GO:0006310">
    <property type="term" value="P:DNA recombination"/>
    <property type="evidence" value="ECO:0007669"/>
    <property type="project" value="UniProtKB-UniRule"/>
</dbReference>
<dbReference type="InterPro" id="IPR015967">
    <property type="entry name" value="Rcmb_RecR_Znf"/>
</dbReference>
<dbReference type="HAMAP" id="MF_00017">
    <property type="entry name" value="RecR"/>
    <property type="match status" value="1"/>
</dbReference>
<gene>
    <name evidence="7" type="primary">recR</name>
    <name evidence="10" type="ORF">CH338_11230</name>
</gene>
<dbReference type="GO" id="GO:0016747">
    <property type="term" value="F:acyltransferase activity, transferring groups other than amino-acyl groups"/>
    <property type="evidence" value="ECO:0007669"/>
    <property type="project" value="InterPro"/>
</dbReference>
<keyword evidence="6 7" id="KW-0234">DNA repair</keyword>
<evidence type="ECO:0000313" key="10">
    <source>
        <dbReference type="EMBL" id="RAI38863.1"/>
    </source>
</evidence>
<dbReference type="SUPFAM" id="SSF111304">
    <property type="entry name" value="Recombination protein RecR"/>
    <property type="match status" value="1"/>
</dbReference>
<dbReference type="EMBL" id="NPEU01000103">
    <property type="protein sequence ID" value="RAI38863.1"/>
    <property type="molecule type" value="Genomic_DNA"/>
</dbReference>
<dbReference type="OrthoDB" id="9802672at2"/>
<dbReference type="PANTHER" id="PTHR30446:SF0">
    <property type="entry name" value="RECOMBINATION PROTEIN RECR"/>
    <property type="match status" value="1"/>
</dbReference>
<accession>A0A327KMR8</accession>
<feature type="zinc finger region" description="C4-type" evidence="7">
    <location>
        <begin position="198"/>
        <end position="213"/>
    </location>
</feature>
<dbReference type="SUPFAM" id="SSF55729">
    <property type="entry name" value="Acyl-CoA N-acyltransferases (Nat)"/>
    <property type="match status" value="1"/>
</dbReference>
<dbReference type="SMART" id="SM00493">
    <property type="entry name" value="TOPRIM"/>
    <property type="match status" value="1"/>
</dbReference>
<reference evidence="10 11" key="1">
    <citation type="submission" date="2017-07" db="EMBL/GenBank/DDBJ databases">
        <title>Draft Genome Sequences of Select Purple Nonsulfur Bacteria.</title>
        <authorList>
            <person name="Lasarre B."/>
            <person name="Mckinlay J.B."/>
        </authorList>
    </citation>
    <scope>NUCLEOTIDE SEQUENCE [LARGE SCALE GENOMIC DNA]</scope>
    <source>
        <strain evidence="10 11">DSM 11907</strain>
    </source>
</reference>
<dbReference type="Proteomes" id="UP000248863">
    <property type="component" value="Unassembled WGS sequence"/>
</dbReference>
<keyword evidence="4 7" id="KW-0862">Zinc</keyword>
<evidence type="ECO:0000256" key="6">
    <source>
        <dbReference type="ARBA" id="ARBA00023204"/>
    </source>
</evidence>
<dbReference type="GO" id="GO:0008270">
    <property type="term" value="F:zinc ion binding"/>
    <property type="evidence" value="ECO:0007669"/>
    <property type="project" value="UniProtKB-KW"/>
</dbReference>
<dbReference type="Pfam" id="PF21175">
    <property type="entry name" value="RecR_C"/>
    <property type="match status" value="1"/>
</dbReference>
<dbReference type="InterPro" id="IPR023627">
    <property type="entry name" value="Rcmb_RecR"/>
</dbReference>
<name>A0A327KMR8_9BRAD</name>
<organism evidence="10 11">
    <name type="scientific">Rhodoplanes elegans</name>
    <dbReference type="NCBI Taxonomy" id="29408"/>
    <lineage>
        <taxon>Bacteria</taxon>
        <taxon>Pseudomonadati</taxon>
        <taxon>Pseudomonadota</taxon>
        <taxon>Alphaproteobacteria</taxon>
        <taxon>Hyphomicrobiales</taxon>
        <taxon>Nitrobacteraceae</taxon>
        <taxon>Rhodoplanes</taxon>
    </lineage>
</organism>
<protein>
    <recommendedName>
        <fullName evidence="7">Recombination protein RecR</fullName>
    </recommendedName>
</protein>
<dbReference type="NCBIfam" id="TIGR00615">
    <property type="entry name" value="recR"/>
    <property type="match status" value="1"/>
</dbReference>
<keyword evidence="5 7" id="KW-0233">DNA recombination</keyword>
<evidence type="ECO:0000256" key="7">
    <source>
        <dbReference type="HAMAP-Rule" id="MF_00017"/>
    </source>
</evidence>
<evidence type="ECO:0000256" key="8">
    <source>
        <dbReference type="SAM" id="MobiDB-lite"/>
    </source>
</evidence>
<keyword evidence="2 7" id="KW-0227">DNA damage</keyword>
<proteinExistence type="inferred from homology"/>
<evidence type="ECO:0000256" key="2">
    <source>
        <dbReference type="ARBA" id="ARBA00022763"/>
    </source>
</evidence>
<comment type="function">
    <text evidence="7">May play a role in DNA repair. It seems to be involved in an RecBC-independent recombinational process of DNA repair. It may act with RecF and RecO.</text>
</comment>
<evidence type="ECO:0000259" key="9">
    <source>
        <dbReference type="PROSITE" id="PS50880"/>
    </source>
</evidence>
<dbReference type="InterPro" id="IPR034137">
    <property type="entry name" value="TOPRIM_RecR"/>
</dbReference>
<dbReference type="Gene3D" id="6.10.250.240">
    <property type="match status" value="1"/>
</dbReference>
<evidence type="ECO:0000256" key="4">
    <source>
        <dbReference type="ARBA" id="ARBA00022833"/>
    </source>
</evidence>
<comment type="caution">
    <text evidence="10">The sequence shown here is derived from an EMBL/GenBank/DDBJ whole genome shotgun (WGS) entry which is preliminary data.</text>
</comment>
<dbReference type="RefSeq" id="WP_111357271.1">
    <property type="nucleotide sequence ID" value="NZ_NPEU01000103.1"/>
</dbReference>
<evidence type="ECO:0000256" key="5">
    <source>
        <dbReference type="ARBA" id="ARBA00023172"/>
    </source>
</evidence>
<dbReference type="Pfam" id="PF13662">
    <property type="entry name" value="Toprim_4"/>
    <property type="match status" value="1"/>
</dbReference>
<dbReference type="CDD" id="cd01025">
    <property type="entry name" value="TOPRIM_recR"/>
    <property type="match status" value="1"/>
</dbReference>
<dbReference type="InterPro" id="IPR016181">
    <property type="entry name" value="Acyl_CoA_acyltransferase"/>
</dbReference>
<keyword evidence="11" id="KW-1185">Reference proteome</keyword>
<dbReference type="InterPro" id="IPR006171">
    <property type="entry name" value="TOPRIM_dom"/>
</dbReference>
<evidence type="ECO:0000313" key="11">
    <source>
        <dbReference type="Proteomes" id="UP000248863"/>
    </source>
</evidence>
<keyword evidence="1 7" id="KW-0479">Metal-binding</keyword>
<dbReference type="PANTHER" id="PTHR30446">
    <property type="entry name" value="RECOMBINATION PROTEIN RECR"/>
    <property type="match status" value="1"/>
</dbReference>
<dbReference type="GO" id="GO:0003677">
    <property type="term" value="F:DNA binding"/>
    <property type="evidence" value="ECO:0007669"/>
    <property type="project" value="UniProtKB-UniRule"/>
</dbReference>
<dbReference type="InterPro" id="IPR000093">
    <property type="entry name" value="DNA_Rcmb_RecR"/>
</dbReference>
<dbReference type="InterPro" id="IPR000182">
    <property type="entry name" value="GNAT_dom"/>
</dbReference>
<dbReference type="AlphaFoldDB" id="A0A327KMR8"/>
<dbReference type="Pfam" id="PF02132">
    <property type="entry name" value="RecR_ZnF"/>
    <property type="match status" value="1"/>
</dbReference>
<dbReference type="PROSITE" id="PS01300">
    <property type="entry name" value="RECR"/>
    <property type="match status" value="1"/>
</dbReference>
<comment type="similarity">
    <text evidence="7">Belongs to the RecR family.</text>
</comment>
<feature type="region of interest" description="Disordered" evidence="8">
    <location>
        <begin position="1"/>
        <end position="25"/>
    </location>
</feature>
<dbReference type="GO" id="GO:0006281">
    <property type="term" value="P:DNA repair"/>
    <property type="evidence" value="ECO:0007669"/>
    <property type="project" value="UniProtKB-UniRule"/>
</dbReference>
<dbReference type="Gene3D" id="3.40.1360.10">
    <property type="match status" value="1"/>
</dbReference>
<dbReference type="PROSITE" id="PS50880">
    <property type="entry name" value="TOPRIM"/>
    <property type="match status" value="1"/>
</dbReference>